<keyword evidence="3" id="KW-1185">Reference proteome</keyword>
<evidence type="ECO:0000256" key="1">
    <source>
        <dbReference type="SAM" id="MobiDB-lite"/>
    </source>
</evidence>
<reference evidence="2" key="1">
    <citation type="submission" date="2021-06" db="EMBL/GenBank/DDBJ databases">
        <authorList>
            <person name="Hodson N. C."/>
            <person name="Mongue J. A."/>
            <person name="Jaron S. K."/>
        </authorList>
    </citation>
    <scope>NUCLEOTIDE SEQUENCE</scope>
</reference>
<dbReference type="EMBL" id="CAJVCH010459544">
    <property type="protein sequence ID" value="CAG7819778.1"/>
    <property type="molecule type" value="Genomic_DNA"/>
</dbReference>
<evidence type="ECO:0000313" key="2">
    <source>
        <dbReference type="EMBL" id="CAG7819778.1"/>
    </source>
</evidence>
<feature type="compositionally biased region" description="Low complexity" evidence="1">
    <location>
        <begin position="31"/>
        <end position="44"/>
    </location>
</feature>
<organism evidence="2 3">
    <name type="scientific">Allacma fusca</name>
    <dbReference type="NCBI Taxonomy" id="39272"/>
    <lineage>
        <taxon>Eukaryota</taxon>
        <taxon>Metazoa</taxon>
        <taxon>Ecdysozoa</taxon>
        <taxon>Arthropoda</taxon>
        <taxon>Hexapoda</taxon>
        <taxon>Collembola</taxon>
        <taxon>Symphypleona</taxon>
        <taxon>Sminthuridae</taxon>
        <taxon>Allacma</taxon>
    </lineage>
</organism>
<name>A0A8J2PFA1_9HEXA</name>
<proteinExistence type="predicted"/>
<dbReference type="AlphaFoldDB" id="A0A8J2PFA1"/>
<dbReference type="OrthoDB" id="6344802at2759"/>
<comment type="caution">
    <text evidence="2">The sequence shown here is derived from an EMBL/GenBank/DDBJ whole genome shotgun (WGS) entry which is preliminary data.</text>
</comment>
<accession>A0A8J2PFA1</accession>
<protein>
    <submittedName>
        <fullName evidence="2">Uncharacterized protein</fullName>
    </submittedName>
</protein>
<gene>
    <name evidence="2" type="ORF">AFUS01_LOCUS30208</name>
</gene>
<sequence length="108" mass="10966">MGCTGSKEEEDGGGRKGDKSGGGTSGGASGGAAAAGPSAAAGASTVNSDPRIPMTAKQKYSIVASWKGIHRALEPTGVSMFVKSHIRVLKLIRNCVFHELLLRNGALN</sequence>
<feature type="compositionally biased region" description="Gly residues" evidence="1">
    <location>
        <begin position="20"/>
        <end position="30"/>
    </location>
</feature>
<feature type="region of interest" description="Disordered" evidence="1">
    <location>
        <begin position="1"/>
        <end position="51"/>
    </location>
</feature>
<dbReference type="Proteomes" id="UP000708208">
    <property type="component" value="Unassembled WGS sequence"/>
</dbReference>
<evidence type="ECO:0000313" key="3">
    <source>
        <dbReference type="Proteomes" id="UP000708208"/>
    </source>
</evidence>